<dbReference type="OMA" id="WMKGSEG"/>
<dbReference type="FunFam" id="3.30.60.30:FF:000037">
    <property type="entry name" value="Ovomucoid"/>
    <property type="match status" value="1"/>
</dbReference>
<accession>A0A6I8P6D4</accession>
<keyword evidence="7" id="KW-1185">Reference proteome</keyword>
<dbReference type="PROSITE" id="PS00282">
    <property type="entry name" value="KAZAL_1"/>
    <property type="match status" value="1"/>
</dbReference>
<dbReference type="GO" id="GO:0005576">
    <property type="term" value="C:extracellular region"/>
    <property type="evidence" value="ECO:0007669"/>
    <property type="project" value="UniProtKB-SubCell"/>
</dbReference>
<sequence length="181" mass="20774">MWTKKHFFKLVTASYKFLWVSRTRDDQGGDFIIKEEILAPRLCMYIYDALCLRSLFTEHPLKQNLARLNINLTSFLTMKITGGFLLLSLALFFFFSDVAGQEKDKTHWMKGSEGRVAGRGILRRRLFQVDCSEFQDPRMYCTRESNPHCGSDGQTYGNKCAFCKASMKSGGKISLKHQGKC</sequence>
<evidence type="ECO:0000256" key="1">
    <source>
        <dbReference type="ARBA" id="ARBA00004613"/>
    </source>
</evidence>
<dbReference type="Bgee" id="ENSOANG00000037332">
    <property type="expression patterns" value="Expressed in ovary"/>
</dbReference>
<dbReference type="CDD" id="cd00104">
    <property type="entry name" value="KAZAL_FS"/>
    <property type="match status" value="1"/>
</dbReference>
<evidence type="ECO:0000256" key="2">
    <source>
        <dbReference type="ARBA" id="ARBA00022525"/>
    </source>
</evidence>
<dbReference type="SUPFAM" id="SSF100895">
    <property type="entry name" value="Kazal-type serine protease inhibitors"/>
    <property type="match status" value="1"/>
</dbReference>
<gene>
    <name evidence="6" type="primary">LOC100076301</name>
</gene>
<protein>
    <recommendedName>
        <fullName evidence="5">Kazal-like domain-containing protein</fullName>
    </recommendedName>
</protein>
<dbReference type="InterPro" id="IPR036058">
    <property type="entry name" value="Kazal_dom_sf"/>
</dbReference>
<feature type="transmembrane region" description="Helical" evidence="4">
    <location>
        <begin position="72"/>
        <end position="95"/>
    </location>
</feature>
<dbReference type="InterPro" id="IPR002350">
    <property type="entry name" value="Kazal_dom"/>
</dbReference>
<dbReference type="SMART" id="SM00280">
    <property type="entry name" value="KAZAL"/>
    <property type="match status" value="1"/>
</dbReference>
<evidence type="ECO:0000313" key="6">
    <source>
        <dbReference type="Ensembl" id="ENSOANP00000047956.1"/>
    </source>
</evidence>
<dbReference type="GeneTree" id="ENSGT00530000064225"/>
<feature type="domain" description="Kazal-like" evidence="5">
    <location>
        <begin position="125"/>
        <end position="181"/>
    </location>
</feature>
<evidence type="ECO:0000259" key="5">
    <source>
        <dbReference type="PROSITE" id="PS51465"/>
    </source>
</evidence>
<dbReference type="InterPro" id="IPR050159">
    <property type="entry name" value="Kazal-type_SerProtInhib"/>
</dbReference>
<dbReference type="PANTHER" id="PTHR47499">
    <property type="entry name" value="SERINE PROTEASE INHIBITOR KAZAL-TYPE 7 SPINK7"/>
    <property type="match status" value="1"/>
</dbReference>
<keyword evidence="2" id="KW-0964">Secreted</keyword>
<evidence type="ECO:0000256" key="4">
    <source>
        <dbReference type="SAM" id="Phobius"/>
    </source>
</evidence>
<comment type="subcellular location">
    <subcellularLocation>
        <location evidence="1">Secreted</location>
    </subcellularLocation>
</comment>
<dbReference type="AlphaFoldDB" id="A0A6I8P6D4"/>
<reference evidence="6" key="3">
    <citation type="submission" date="2025-09" db="UniProtKB">
        <authorList>
            <consortium name="Ensembl"/>
        </authorList>
    </citation>
    <scope>IDENTIFICATION</scope>
    <source>
        <strain evidence="6">Glennie</strain>
    </source>
</reference>
<dbReference type="PROSITE" id="PS51465">
    <property type="entry name" value="KAZAL_2"/>
    <property type="match status" value="1"/>
</dbReference>
<dbReference type="PANTHER" id="PTHR47499:SF1">
    <property type="entry name" value="SERINE PROTEASE INHIBITOR KAZAL-TYPE 7"/>
    <property type="match status" value="1"/>
</dbReference>
<dbReference type="FunCoup" id="A0A6I8P6D4">
    <property type="interactions" value="22"/>
</dbReference>
<dbReference type="Gene3D" id="3.30.60.30">
    <property type="match status" value="1"/>
</dbReference>
<evidence type="ECO:0000256" key="3">
    <source>
        <dbReference type="ARBA" id="ARBA00023157"/>
    </source>
</evidence>
<reference evidence="6 7" key="1">
    <citation type="journal article" date="2008" name="Nature">
        <title>Genome analysis of the platypus reveals unique signatures of evolution.</title>
        <authorList>
            <person name="Warren W.C."/>
            <person name="Hillier L.W."/>
            <person name="Marshall Graves J.A."/>
            <person name="Birney E."/>
            <person name="Ponting C.P."/>
            <person name="Grutzner F."/>
            <person name="Belov K."/>
            <person name="Miller W."/>
            <person name="Clarke L."/>
            <person name="Chinwalla A.T."/>
            <person name="Yang S.P."/>
            <person name="Heger A."/>
            <person name="Locke D.P."/>
            <person name="Miethke P."/>
            <person name="Waters P.D."/>
            <person name="Veyrunes F."/>
            <person name="Fulton L."/>
            <person name="Fulton B."/>
            <person name="Graves T."/>
            <person name="Wallis J."/>
            <person name="Puente X.S."/>
            <person name="Lopez-Otin C."/>
            <person name="Ordonez G.R."/>
            <person name="Eichler E.E."/>
            <person name="Chen L."/>
            <person name="Cheng Z."/>
            <person name="Deakin J.E."/>
            <person name="Alsop A."/>
            <person name="Thompson K."/>
            <person name="Kirby P."/>
            <person name="Papenfuss A.T."/>
            <person name="Wakefield M.J."/>
            <person name="Olender T."/>
            <person name="Lancet D."/>
            <person name="Huttley G.A."/>
            <person name="Smit A.F."/>
            <person name="Pask A."/>
            <person name="Temple-Smith P."/>
            <person name="Batzer M.A."/>
            <person name="Walker J.A."/>
            <person name="Konkel M.K."/>
            <person name="Harris R.S."/>
            <person name="Whittington C.M."/>
            <person name="Wong E.S."/>
            <person name="Gemmell N.J."/>
            <person name="Buschiazzo E."/>
            <person name="Vargas Jentzsch I.M."/>
            <person name="Merkel A."/>
            <person name="Schmitz J."/>
            <person name="Zemann A."/>
            <person name="Churakov G."/>
            <person name="Kriegs J.O."/>
            <person name="Brosius J."/>
            <person name="Murchison E.P."/>
            <person name="Sachidanandam R."/>
            <person name="Smith C."/>
            <person name="Hannon G.J."/>
            <person name="Tsend-Ayush E."/>
            <person name="McMillan D."/>
            <person name="Attenborough R."/>
            <person name="Rens W."/>
            <person name="Ferguson-Smith M."/>
            <person name="Lefevre C.M."/>
            <person name="Sharp J.A."/>
            <person name="Nicholas K.R."/>
            <person name="Ray D.A."/>
            <person name="Kube M."/>
            <person name="Reinhardt R."/>
            <person name="Pringle T.H."/>
            <person name="Taylor J."/>
            <person name="Jones R.C."/>
            <person name="Nixon B."/>
            <person name="Dacheux J.L."/>
            <person name="Niwa H."/>
            <person name="Sekita Y."/>
            <person name="Huang X."/>
            <person name="Stark A."/>
            <person name="Kheradpour P."/>
            <person name="Kellis M."/>
            <person name="Flicek P."/>
            <person name="Chen Y."/>
            <person name="Webber C."/>
            <person name="Hardison R."/>
            <person name="Nelson J."/>
            <person name="Hallsworth-Pepin K."/>
            <person name="Delehaunty K."/>
            <person name="Markovic C."/>
            <person name="Minx P."/>
            <person name="Feng Y."/>
            <person name="Kremitzki C."/>
            <person name="Mitreva M."/>
            <person name="Glasscock J."/>
            <person name="Wylie T."/>
            <person name="Wohldmann P."/>
            <person name="Thiru P."/>
            <person name="Nhan M.N."/>
            <person name="Pohl C.S."/>
            <person name="Smith S.M."/>
            <person name="Hou S."/>
            <person name="Nefedov M."/>
            <person name="de Jong P.J."/>
            <person name="Renfree M.B."/>
            <person name="Mardis E.R."/>
            <person name="Wilson R.K."/>
        </authorList>
    </citation>
    <scope>NUCLEOTIDE SEQUENCE [LARGE SCALE GENOMIC DNA]</scope>
    <source>
        <strain evidence="6 7">Glennie</strain>
    </source>
</reference>
<keyword evidence="3" id="KW-1015">Disulfide bond</keyword>
<keyword evidence="4" id="KW-0812">Transmembrane</keyword>
<evidence type="ECO:0000313" key="7">
    <source>
        <dbReference type="Proteomes" id="UP000002279"/>
    </source>
</evidence>
<dbReference type="Pfam" id="PF00050">
    <property type="entry name" value="Kazal_1"/>
    <property type="match status" value="1"/>
</dbReference>
<dbReference type="Proteomes" id="UP000002279">
    <property type="component" value="Chromosome X1"/>
</dbReference>
<keyword evidence="4" id="KW-0472">Membrane</keyword>
<dbReference type="InParanoid" id="A0A6I8P6D4"/>
<organism evidence="6 7">
    <name type="scientific">Ornithorhynchus anatinus</name>
    <name type="common">Duckbill platypus</name>
    <dbReference type="NCBI Taxonomy" id="9258"/>
    <lineage>
        <taxon>Eukaryota</taxon>
        <taxon>Metazoa</taxon>
        <taxon>Chordata</taxon>
        <taxon>Craniata</taxon>
        <taxon>Vertebrata</taxon>
        <taxon>Euteleostomi</taxon>
        <taxon>Mammalia</taxon>
        <taxon>Monotremata</taxon>
        <taxon>Ornithorhynchidae</taxon>
        <taxon>Ornithorhynchus</taxon>
    </lineage>
</organism>
<keyword evidence="4" id="KW-1133">Transmembrane helix</keyword>
<reference evidence="6" key="2">
    <citation type="submission" date="2025-08" db="UniProtKB">
        <authorList>
            <consortium name="Ensembl"/>
        </authorList>
    </citation>
    <scope>IDENTIFICATION</scope>
    <source>
        <strain evidence="6">Glennie</strain>
    </source>
</reference>
<dbReference type="Ensembl" id="ENSOANT00000056465.1">
    <property type="protein sequence ID" value="ENSOANP00000047956.1"/>
    <property type="gene ID" value="ENSOANG00000037332.1"/>
</dbReference>
<proteinExistence type="predicted"/>
<name>A0A6I8P6D4_ORNAN</name>